<dbReference type="AlphaFoldDB" id="A0A814B7X5"/>
<dbReference type="Proteomes" id="UP000663852">
    <property type="component" value="Unassembled WGS sequence"/>
</dbReference>
<dbReference type="EMBL" id="CAJNOJ010000039">
    <property type="protein sequence ID" value="CAF0924295.1"/>
    <property type="molecule type" value="Genomic_DNA"/>
</dbReference>
<reference evidence="1" key="1">
    <citation type="submission" date="2021-02" db="EMBL/GenBank/DDBJ databases">
        <authorList>
            <person name="Nowell W R."/>
        </authorList>
    </citation>
    <scope>NUCLEOTIDE SEQUENCE</scope>
</reference>
<sequence length="67" mass="7768">MAKKLSKPFERYSSSDQYLIALLCAPLKKSKIKATVLPKQENDELFRWNACNQFVESRLTSSEDDKK</sequence>
<organism evidence="1 2">
    <name type="scientific">Adineta ricciae</name>
    <name type="common">Rotifer</name>
    <dbReference type="NCBI Taxonomy" id="249248"/>
    <lineage>
        <taxon>Eukaryota</taxon>
        <taxon>Metazoa</taxon>
        <taxon>Spiralia</taxon>
        <taxon>Gnathifera</taxon>
        <taxon>Rotifera</taxon>
        <taxon>Eurotatoria</taxon>
        <taxon>Bdelloidea</taxon>
        <taxon>Adinetida</taxon>
        <taxon>Adinetidae</taxon>
        <taxon>Adineta</taxon>
    </lineage>
</organism>
<accession>A0A814B7X5</accession>
<evidence type="ECO:0000313" key="2">
    <source>
        <dbReference type="Proteomes" id="UP000663852"/>
    </source>
</evidence>
<proteinExistence type="predicted"/>
<evidence type="ECO:0000313" key="1">
    <source>
        <dbReference type="EMBL" id="CAF0924295.1"/>
    </source>
</evidence>
<comment type="caution">
    <text evidence="1">The sequence shown here is derived from an EMBL/GenBank/DDBJ whole genome shotgun (WGS) entry which is preliminary data.</text>
</comment>
<gene>
    <name evidence="1" type="ORF">EDS130_LOCUS10937</name>
</gene>
<protein>
    <submittedName>
        <fullName evidence="1">Uncharacterized protein</fullName>
    </submittedName>
</protein>
<name>A0A814B7X5_ADIRI</name>